<gene>
    <name evidence="2" type="ORF">GCM10016455_11220</name>
</gene>
<dbReference type="InterPro" id="IPR036844">
    <property type="entry name" value="Hint_dom_sf"/>
</dbReference>
<dbReference type="SUPFAM" id="SSF51294">
    <property type="entry name" value="Hedgehog/intein (Hint) domain"/>
    <property type="match status" value="1"/>
</dbReference>
<keyword evidence="3" id="KW-1185">Reference proteome</keyword>
<sequence>MTVSIYGALRTDSTLSLDAVRFGGVGQSFQISDYSKITISDGADPTIISGDSTLNEFPNDPTQTLNGNPIFWDFTVQISDGTNTYEIGIMDYDQNDDGIIDGFGTEPGYFIAFLDGNIPPLNTTLTIQAITDNGASIPVSSVVPCFVSGSLIDTPDGPRKIETLGVGDAVLTLDNGPQTIRWIGRQELCLRELSKKPKLAPIRITAGALGANLPLRDLCVSPQHRVLVRSPIAKRMFGAEEALIPARKLIDIPGIFVDTVKAPVTYLHMLFDSHEIVLSEGAPTESLFTGKEALKAVGDAAYDEIMALFPELSAADYLPRMARFCPPKGKHMKTLVRRHVSNRKPLLAMQ</sequence>
<protein>
    <recommendedName>
        <fullName evidence="1">Hedgehog/Intein (Hint) domain-containing protein</fullName>
    </recommendedName>
</protein>
<dbReference type="EMBL" id="BNCH01000002">
    <property type="protein sequence ID" value="GHE92872.1"/>
    <property type="molecule type" value="Genomic_DNA"/>
</dbReference>
<feature type="domain" description="Hedgehog/Intein (Hint)" evidence="1">
    <location>
        <begin position="144"/>
        <end position="290"/>
    </location>
</feature>
<accession>A0ABQ3ISZ3</accession>
<proteinExistence type="predicted"/>
<dbReference type="Proteomes" id="UP000609802">
    <property type="component" value="Unassembled WGS sequence"/>
</dbReference>
<dbReference type="RefSeq" id="WP_191285513.1">
    <property type="nucleotide sequence ID" value="NZ_BNCH01000002.1"/>
</dbReference>
<evidence type="ECO:0000313" key="2">
    <source>
        <dbReference type="EMBL" id="GHE92872.1"/>
    </source>
</evidence>
<reference evidence="3" key="1">
    <citation type="journal article" date="2019" name="Int. J. Syst. Evol. Microbiol.">
        <title>The Global Catalogue of Microorganisms (GCM) 10K type strain sequencing project: providing services to taxonomists for standard genome sequencing and annotation.</title>
        <authorList>
            <consortium name="The Broad Institute Genomics Platform"/>
            <consortium name="The Broad Institute Genome Sequencing Center for Infectious Disease"/>
            <person name="Wu L."/>
            <person name="Ma J."/>
        </authorList>
    </citation>
    <scope>NUCLEOTIDE SEQUENCE [LARGE SCALE GENOMIC DNA]</scope>
    <source>
        <strain evidence="3">KCTC 42443</strain>
    </source>
</reference>
<evidence type="ECO:0000313" key="3">
    <source>
        <dbReference type="Proteomes" id="UP000609802"/>
    </source>
</evidence>
<evidence type="ECO:0000259" key="1">
    <source>
        <dbReference type="Pfam" id="PF13403"/>
    </source>
</evidence>
<name>A0ABQ3ISZ3_9RHOB</name>
<comment type="caution">
    <text evidence="2">The sequence shown here is derived from an EMBL/GenBank/DDBJ whole genome shotgun (WGS) entry which is preliminary data.</text>
</comment>
<dbReference type="InterPro" id="IPR028992">
    <property type="entry name" value="Hedgehog/Intein_dom"/>
</dbReference>
<dbReference type="Pfam" id="PF13403">
    <property type="entry name" value="Hint_2"/>
    <property type="match status" value="1"/>
</dbReference>
<organism evidence="2 3">
    <name type="scientific">Aliiroseovarius zhejiangensis</name>
    <dbReference type="NCBI Taxonomy" id="1632025"/>
    <lineage>
        <taxon>Bacteria</taxon>
        <taxon>Pseudomonadati</taxon>
        <taxon>Pseudomonadota</taxon>
        <taxon>Alphaproteobacteria</taxon>
        <taxon>Rhodobacterales</taxon>
        <taxon>Paracoccaceae</taxon>
        <taxon>Aliiroseovarius</taxon>
    </lineage>
</organism>
<dbReference type="Gene3D" id="2.170.16.10">
    <property type="entry name" value="Hedgehog/Intein (Hint) domain"/>
    <property type="match status" value="1"/>
</dbReference>